<dbReference type="SUPFAM" id="SSF52540">
    <property type="entry name" value="P-loop containing nucleoside triphosphate hydrolases"/>
    <property type="match status" value="1"/>
</dbReference>
<evidence type="ECO:0000313" key="9">
    <source>
        <dbReference type="Proteomes" id="UP000326838"/>
    </source>
</evidence>
<dbReference type="PANTHER" id="PTHR43790:SF3">
    <property type="entry name" value="D-ALLOSE IMPORT ATP-BINDING PROTEIN ALSA-RELATED"/>
    <property type="match status" value="1"/>
</dbReference>
<keyword evidence="2" id="KW-1003">Cell membrane</keyword>
<protein>
    <submittedName>
        <fullName evidence="8">ATP-binding cassette domain-containing protein</fullName>
    </submittedName>
</protein>
<dbReference type="Pfam" id="PF00005">
    <property type="entry name" value="ABC_tran"/>
    <property type="match status" value="1"/>
</dbReference>
<name>A0A5N0TBE3_9MICO</name>
<dbReference type="RefSeq" id="WP_150894447.1">
    <property type="nucleotide sequence ID" value="NZ_VYUY01000016.1"/>
</dbReference>
<feature type="domain" description="ABC transporter" evidence="7">
    <location>
        <begin position="36"/>
        <end position="85"/>
    </location>
</feature>
<evidence type="ECO:0000256" key="1">
    <source>
        <dbReference type="ARBA" id="ARBA00022448"/>
    </source>
</evidence>
<evidence type="ECO:0000313" key="8">
    <source>
        <dbReference type="EMBL" id="KAA9131754.1"/>
    </source>
</evidence>
<comment type="caution">
    <text evidence="8">The sequence shown here is derived from an EMBL/GenBank/DDBJ whole genome shotgun (WGS) entry which is preliminary data.</text>
</comment>
<dbReference type="Gene3D" id="3.40.50.300">
    <property type="entry name" value="P-loop containing nucleotide triphosphate hydrolases"/>
    <property type="match status" value="1"/>
</dbReference>
<reference evidence="9" key="1">
    <citation type="submission" date="2019-09" db="EMBL/GenBank/DDBJ databases">
        <title>Mumia zhuanghuii sp. nov. isolated from the intestinal contents of plateau pika (Ochotona curzoniae) in the Qinghai-Tibet plateau of China.</title>
        <authorList>
            <person name="Tian Z."/>
        </authorList>
    </citation>
    <scope>NUCLEOTIDE SEQUENCE [LARGE SCALE GENOMIC DNA]</scope>
    <source>
        <strain evidence="9">L-033</strain>
    </source>
</reference>
<dbReference type="PANTHER" id="PTHR43790">
    <property type="entry name" value="CARBOHYDRATE TRANSPORT ATP-BINDING PROTEIN MG119-RELATED"/>
    <property type="match status" value="1"/>
</dbReference>
<evidence type="ECO:0000256" key="4">
    <source>
        <dbReference type="ARBA" id="ARBA00022840"/>
    </source>
</evidence>
<evidence type="ECO:0000259" key="7">
    <source>
        <dbReference type="Pfam" id="PF00005"/>
    </source>
</evidence>
<dbReference type="InterPro" id="IPR050107">
    <property type="entry name" value="ABC_carbohydrate_import_ATPase"/>
</dbReference>
<organism evidence="8 9">
    <name type="scientific">Microbacterium caowuchunii</name>
    <dbReference type="NCBI Taxonomy" id="2614638"/>
    <lineage>
        <taxon>Bacteria</taxon>
        <taxon>Bacillati</taxon>
        <taxon>Actinomycetota</taxon>
        <taxon>Actinomycetes</taxon>
        <taxon>Micrococcales</taxon>
        <taxon>Microbacteriaceae</taxon>
        <taxon>Microbacterium</taxon>
    </lineage>
</organism>
<accession>A0A5N0TBE3</accession>
<feature type="non-terminal residue" evidence="8">
    <location>
        <position position="90"/>
    </location>
</feature>
<sequence>MTSVTQSANSATPRATDVVLTATDVSKRYGNTRALAGIDVTVAAGEILGLVGHNGAGKSTLMRVLAGREQPDTGRVTWRGGDAWNQRAAA</sequence>
<evidence type="ECO:0000256" key="2">
    <source>
        <dbReference type="ARBA" id="ARBA00022475"/>
    </source>
</evidence>
<dbReference type="GO" id="GO:0005524">
    <property type="term" value="F:ATP binding"/>
    <property type="evidence" value="ECO:0007669"/>
    <property type="project" value="UniProtKB-KW"/>
</dbReference>
<keyword evidence="4 8" id="KW-0067">ATP-binding</keyword>
<keyword evidence="5" id="KW-1278">Translocase</keyword>
<keyword evidence="9" id="KW-1185">Reference proteome</keyword>
<keyword evidence="1" id="KW-0813">Transport</keyword>
<keyword evidence="3" id="KW-0547">Nucleotide-binding</keyword>
<dbReference type="AlphaFoldDB" id="A0A5N0TBE3"/>
<dbReference type="InterPro" id="IPR003439">
    <property type="entry name" value="ABC_transporter-like_ATP-bd"/>
</dbReference>
<evidence type="ECO:0000256" key="3">
    <source>
        <dbReference type="ARBA" id="ARBA00022741"/>
    </source>
</evidence>
<evidence type="ECO:0000256" key="6">
    <source>
        <dbReference type="ARBA" id="ARBA00023136"/>
    </source>
</evidence>
<evidence type="ECO:0000256" key="5">
    <source>
        <dbReference type="ARBA" id="ARBA00022967"/>
    </source>
</evidence>
<proteinExistence type="predicted"/>
<dbReference type="GO" id="GO:0016887">
    <property type="term" value="F:ATP hydrolysis activity"/>
    <property type="evidence" value="ECO:0007669"/>
    <property type="project" value="InterPro"/>
</dbReference>
<dbReference type="InterPro" id="IPR027417">
    <property type="entry name" value="P-loop_NTPase"/>
</dbReference>
<gene>
    <name evidence="8" type="ORF">F6B40_12070</name>
</gene>
<keyword evidence="6" id="KW-0472">Membrane</keyword>
<dbReference type="Proteomes" id="UP000326838">
    <property type="component" value="Unassembled WGS sequence"/>
</dbReference>
<dbReference type="EMBL" id="VYUY01000016">
    <property type="protein sequence ID" value="KAA9131754.1"/>
    <property type="molecule type" value="Genomic_DNA"/>
</dbReference>